<dbReference type="Proteomes" id="UP001601976">
    <property type="component" value="Unassembled WGS sequence"/>
</dbReference>
<gene>
    <name evidence="4" type="ORF">ACFYWW_03650</name>
</gene>
<evidence type="ECO:0000256" key="2">
    <source>
        <dbReference type="ARBA" id="ARBA00022801"/>
    </source>
</evidence>
<dbReference type="CDD" id="cd18876">
    <property type="entry name" value="NUDIX_Hydrolase"/>
    <property type="match status" value="1"/>
</dbReference>
<dbReference type="PANTHER" id="PTHR43046">
    <property type="entry name" value="GDP-MANNOSE MANNOSYL HYDROLASE"/>
    <property type="match status" value="1"/>
</dbReference>
<dbReference type="EMBL" id="JBIAPK010000001">
    <property type="protein sequence ID" value="MFF3337822.1"/>
    <property type="molecule type" value="Genomic_DNA"/>
</dbReference>
<dbReference type="Pfam" id="PF00293">
    <property type="entry name" value="NUDIX"/>
    <property type="match status" value="2"/>
</dbReference>
<sequence>MSKLNSPSPLTMPSAEEAPAYYAAQPAPLVTATGLVVDTLGRVLVLTPSGKNHLELPGGLITDMESPEEGLARELKEKLGLSVPVGRLLAVDCDAPAERGRALVAHTHLVGPLNKQQTAATSLAGGEIDGTRWSPPEEALGLLPERIAARLRAGLAAWHTGSVAHLVDGRVQAGSPAGLSPQLRAELEHANALDPASYRAVRPKVLTGATVLFTDTTGRVLLVKPAYSKDGMWQLPGGDVDSDLGENPRQAARREVREELGLDVPMGRLLATNWSNNTPHPARVGFTYSGGVLGEADLARIRIDTSEIAEWRMAKLDEVASMAVPRLYSRIEACLTALRQVTGPLELYAGVPWA</sequence>
<evidence type="ECO:0000313" key="5">
    <source>
        <dbReference type="Proteomes" id="UP001601976"/>
    </source>
</evidence>
<comment type="caution">
    <text evidence="4">The sequence shown here is derived from an EMBL/GenBank/DDBJ whole genome shotgun (WGS) entry which is preliminary data.</text>
</comment>
<proteinExistence type="predicted"/>
<name>A0ABW6R8J8_9ACTN</name>
<dbReference type="PROSITE" id="PS51462">
    <property type="entry name" value="NUDIX"/>
    <property type="match status" value="2"/>
</dbReference>
<keyword evidence="2" id="KW-0378">Hydrolase</keyword>
<dbReference type="InterPro" id="IPR000086">
    <property type="entry name" value="NUDIX_hydrolase_dom"/>
</dbReference>
<evidence type="ECO:0000256" key="1">
    <source>
        <dbReference type="ARBA" id="ARBA00001946"/>
    </source>
</evidence>
<evidence type="ECO:0000259" key="3">
    <source>
        <dbReference type="PROSITE" id="PS51462"/>
    </source>
</evidence>
<comment type="cofactor">
    <cofactor evidence="1">
        <name>Mg(2+)</name>
        <dbReference type="ChEBI" id="CHEBI:18420"/>
    </cofactor>
</comment>
<feature type="domain" description="Nudix hydrolase" evidence="3">
    <location>
        <begin position="28"/>
        <end position="156"/>
    </location>
</feature>
<dbReference type="PANTHER" id="PTHR43046:SF14">
    <property type="entry name" value="MUTT_NUDIX FAMILY PROTEIN"/>
    <property type="match status" value="1"/>
</dbReference>
<protein>
    <submittedName>
        <fullName evidence="4">NUDIX domain-containing protein</fullName>
    </submittedName>
</protein>
<dbReference type="SUPFAM" id="SSF55811">
    <property type="entry name" value="Nudix"/>
    <property type="match status" value="2"/>
</dbReference>
<feature type="domain" description="Nudix hydrolase" evidence="3">
    <location>
        <begin position="203"/>
        <end position="338"/>
    </location>
</feature>
<accession>A0ABW6R8J8</accession>
<organism evidence="4 5">
    <name type="scientific">Streptomyces flavidovirens</name>
    <dbReference type="NCBI Taxonomy" id="67298"/>
    <lineage>
        <taxon>Bacteria</taxon>
        <taxon>Bacillati</taxon>
        <taxon>Actinomycetota</taxon>
        <taxon>Actinomycetes</taxon>
        <taxon>Kitasatosporales</taxon>
        <taxon>Streptomycetaceae</taxon>
        <taxon>Streptomyces</taxon>
    </lineage>
</organism>
<reference evidence="4 5" key="1">
    <citation type="submission" date="2024-10" db="EMBL/GenBank/DDBJ databases">
        <title>The Natural Products Discovery Center: Release of the First 8490 Sequenced Strains for Exploring Actinobacteria Biosynthetic Diversity.</title>
        <authorList>
            <person name="Kalkreuter E."/>
            <person name="Kautsar S.A."/>
            <person name="Yang D."/>
            <person name="Bader C.D."/>
            <person name="Teijaro C.N."/>
            <person name="Fluegel L."/>
            <person name="Davis C.M."/>
            <person name="Simpson J.R."/>
            <person name="Lauterbach L."/>
            <person name="Steele A.D."/>
            <person name="Gui C."/>
            <person name="Meng S."/>
            <person name="Li G."/>
            <person name="Viehrig K."/>
            <person name="Ye F."/>
            <person name="Su P."/>
            <person name="Kiefer A.F."/>
            <person name="Nichols A."/>
            <person name="Cepeda A.J."/>
            <person name="Yan W."/>
            <person name="Fan B."/>
            <person name="Jiang Y."/>
            <person name="Adhikari A."/>
            <person name="Zheng C.-J."/>
            <person name="Schuster L."/>
            <person name="Cowan T.M."/>
            <person name="Smanski M.J."/>
            <person name="Chevrette M.G."/>
            <person name="De Carvalho L.P.S."/>
            <person name="Shen B."/>
        </authorList>
    </citation>
    <scope>NUCLEOTIDE SEQUENCE [LARGE SCALE GENOMIC DNA]</scope>
    <source>
        <strain evidence="4 5">NPDC003029</strain>
    </source>
</reference>
<dbReference type="InterPro" id="IPR015797">
    <property type="entry name" value="NUDIX_hydrolase-like_dom_sf"/>
</dbReference>
<dbReference type="Gene3D" id="3.90.79.10">
    <property type="entry name" value="Nucleoside Triphosphate Pyrophosphohydrolase"/>
    <property type="match status" value="2"/>
</dbReference>
<dbReference type="RefSeq" id="WP_387893684.1">
    <property type="nucleotide sequence ID" value="NZ_JBIAPK010000001.1"/>
</dbReference>
<evidence type="ECO:0000313" key="4">
    <source>
        <dbReference type="EMBL" id="MFF3337822.1"/>
    </source>
</evidence>
<keyword evidence="5" id="KW-1185">Reference proteome</keyword>